<reference evidence="3" key="1">
    <citation type="submission" date="2022-11" db="UniProtKB">
        <authorList>
            <consortium name="WormBaseParasite"/>
        </authorList>
    </citation>
    <scope>IDENTIFICATION</scope>
</reference>
<dbReference type="WBParaSite" id="PDA_v2.g10030.t1">
    <property type="protein sequence ID" value="PDA_v2.g10030.t1"/>
    <property type="gene ID" value="PDA_v2.g10030"/>
</dbReference>
<sequence length="820" mass="92463">MLKCTASQWVISVAPKSLVYQYDVDMVFGRPELLDVEDAKGVKKLTKSNDDQHKKLCRHVLKNLEAMDGITYVYDERSIMWTNKPLKQDINLTKSQPDLDDFLKVMLKDSEAVLRVLISRTKTIDLSKLPTSVVSKNNEDRTWRTVCEMIFSEYPITRANNQFISIGAGQLFENAFTQFDRGFIYRDGNRKGVQIVKNANNPQLCLSLDFCRKIFFPANVSFLELVQNFMGNCGNYKEAEALFKKIKLCPIYNRARILTFKKFSDKSIRQLKLNDGTPLEAYYRTTLNAPLRNLDERAANMSNGHGDFPLELLQVLPNQPVPIVRMPDILKERALELNRLKPHERFALIQKQFQQLDLNNPVTAAFGIQVNPNMIQGEFQRLPSMRMRVGVGNTVESNDQGAFRFDRNLYYKPAGFDKLIVFATRYESQKSLECANAIVAAATSKGMQMPKPTFKEFNTSSQRLSDWLTAMNEYKGTKTCVLIIDKNPESHPIVKLAEARTGVQTQHLQSDTAFKVARGRPATLENIVHKLNIKAGGINHVVEFGPSLKTIKLAETLIISMDVSHPTGDDYKGSTDEPSIVGLVGNYLADPNEFAGIFFFQAPRQEFVDQTSLQINVKKMLEKAKKHRSIKNVILIRDAVSEGQYAQVLDDELASIEQSTLDVSIKAKIIGILVTKDGNTRHFNVANGQTSSMPPRSFVTFGSRFGFKQFFMTAHRSFAGTAKSVMITVIRDDIGLSIGEVQTFLLGLTHMHQIVAAPVSIPAPLYQADVLAGRGQKLFRALKKYGEREIPQNDDGIDYNQLSNFLNFNNGNLPMTRYTA</sequence>
<dbReference type="Proteomes" id="UP000887578">
    <property type="component" value="Unplaced"/>
</dbReference>
<dbReference type="InterPro" id="IPR003165">
    <property type="entry name" value="Piwi"/>
</dbReference>
<dbReference type="Gene3D" id="3.30.420.10">
    <property type="entry name" value="Ribonuclease H-like superfamily/Ribonuclease H"/>
    <property type="match status" value="1"/>
</dbReference>
<accession>A0A914NX50</accession>
<protein>
    <submittedName>
        <fullName evidence="3">Piwi domain-containing protein</fullName>
    </submittedName>
</protein>
<evidence type="ECO:0000259" key="1">
    <source>
        <dbReference type="PROSITE" id="PS50822"/>
    </source>
</evidence>
<organism evidence="2 3">
    <name type="scientific">Panagrolaimus davidi</name>
    <dbReference type="NCBI Taxonomy" id="227884"/>
    <lineage>
        <taxon>Eukaryota</taxon>
        <taxon>Metazoa</taxon>
        <taxon>Ecdysozoa</taxon>
        <taxon>Nematoda</taxon>
        <taxon>Chromadorea</taxon>
        <taxon>Rhabditida</taxon>
        <taxon>Tylenchina</taxon>
        <taxon>Panagrolaimomorpha</taxon>
        <taxon>Panagrolaimoidea</taxon>
        <taxon>Panagrolaimidae</taxon>
        <taxon>Panagrolaimus</taxon>
    </lineage>
</organism>
<keyword evidence="2" id="KW-1185">Reference proteome</keyword>
<dbReference type="PROSITE" id="PS50822">
    <property type="entry name" value="PIWI"/>
    <property type="match status" value="1"/>
</dbReference>
<name>A0A914NX50_9BILA</name>
<dbReference type="SUPFAM" id="SSF101690">
    <property type="entry name" value="PAZ domain"/>
    <property type="match status" value="1"/>
</dbReference>
<dbReference type="Gene3D" id="3.40.50.2300">
    <property type="match status" value="1"/>
</dbReference>
<dbReference type="GO" id="GO:0003676">
    <property type="term" value="F:nucleic acid binding"/>
    <property type="evidence" value="ECO:0007669"/>
    <property type="project" value="InterPro"/>
</dbReference>
<dbReference type="InterPro" id="IPR036397">
    <property type="entry name" value="RNaseH_sf"/>
</dbReference>
<dbReference type="PANTHER" id="PTHR22891">
    <property type="entry name" value="EUKARYOTIC TRANSLATION INITIATION FACTOR 2C"/>
    <property type="match status" value="1"/>
</dbReference>
<dbReference type="Pfam" id="PF02171">
    <property type="entry name" value="Piwi"/>
    <property type="match status" value="1"/>
</dbReference>
<feature type="domain" description="Piwi" evidence="1">
    <location>
        <begin position="479"/>
        <end position="780"/>
    </location>
</feature>
<dbReference type="SUPFAM" id="SSF53098">
    <property type="entry name" value="Ribonuclease H-like"/>
    <property type="match status" value="1"/>
</dbReference>
<proteinExistence type="predicted"/>
<dbReference type="SMART" id="SM00950">
    <property type="entry name" value="Piwi"/>
    <property type="match status" value="1"/>
</dbReference>
<evidence type="ECO:0000313" key="3">
    <source>
        <dbReference type="WBParaSite" id="PDA_v2.g10030.t1"/>
    </source>
</evidence>
<evidence type="ECO:0000313" key="2">
    <source>
        <dbReference type="Proteomes" id="UP000887578"/>
    </source>
</evidence>
<dbReference type="InterPro" id="IPR012337">
    <property type="entry name" value="RNaseH-like_sf"/>
</dbReference>
<dbReference type="InterPro" id="IPR036085">
    <property type="entry name" value="PAZ_dom_sf"/>
</dbReference>
<dbReference type="AlphaFoldDB" id="A0A914NX50"/>